<dbReference type="EMBL" id="CP058351">
    <property type="protein sequence ID" value="QLF71955.1"/>
    <property type="molecule type" value="Genomic_DNA"/>
</dbReference>
<evidence type="ECO:0000313" key="1">
    <source>
        <dbReference type="EMBL" id="QLF71955.1"/>
    </source>
</evidence>
<keyword evidence="1" id="KW-0614">Plasmid</keyword>
<keyword evidence="2" id="KW-1185">Reference proteome</keyword>
<sequence>MSDQTVYSSERDQELLALINMTGYLMGVAGAVGASSALEHLNAARDALAAELESQNGNTLDKANLLHWASARTGSC</sequence>
<evidence type="ECO:0000313" key="2">
    <source>
        <dbReference type="Proteomes" id="UP000308530"/>
    </source>
</evidence>
<dbReference type="Proteomes" id="UP000308530">
    <property type="component" value="Plasmid pPRADMK78_01"/>
</dbReference>
<accession>A0ABX6QUN9</accession>
<name>A0ABX6QUN9_9HYPH</name>
<proteinExistence type="predicted"/>
<protein>
    <submittedName>
        <fullName evidence="1">Uncharacterized protein</fullName>
    </submittedName>
</protein>
<organism evidence="1 2">
    <name type="scientific">Peteryoungia desertarenae</name>
    <dbReference type="NCBI Taxonomy" id="1813451"/>
    <lineage>
        <taxon>Bacteria</taxon>
        <taxon>Pseudomonadati</taxon>
        <taxon>Pseudomonadota</taxon>
        <taxon>Alphaproteobacteria</taxon>
        <taxon>Hyphomicrobiales</taxon>
        <taxon>Rhizobiaceae</taxon>
        <taxon>Peteryoungia</taxon>
    </lineage>
</organism>
<geneLocation type="plasmid" evidence="1 2">
    <name>pPRADMK78_01</name>
</geneLocation>
<reference evidence="1 2" key="1">
    <citation type="submission" date="2020-06" db="EMBL/GenBank/DDBJ databases">
        <title>Genome sequence of Rhizobium sp strain ADMK78.</title>
        <authorList>
            <person name="Rahi P."/>
        </authorList>
    </citation>
    <scope>NUCLEOTIDE SEQUENCE [LARGE SCALE GENOMIC DNA]</scope>
    <source>
        <strain evidence="1 2">ADMK78</strain>
        <plasmid evidence="1 2">pPRADMK78_01</plasmid>
    </source>
</reference>
<gene>
    <name evidence="1" type="ORF">FE840_020370</name>
</gene>
<dbReference type="RefSeq" id="WP_138287611.1">
    <property type="nucleotide sequence ID" value="NZ_CP058351.1"/>
</dbReference>